<sequence length="110" mass="12490">MKLCIVFLIAFIGFQFVLISNTHQTSIHGELVGVENESTVLQGIDSEQEGKNPFTNLEKLLNIKVEQLILPVIAYASFSLFLFTLTLKNFLHAVYYQSSYFSYRHLPSAT</sequence>
<evidence type="ECO:0000313" key="3">
    <source>
        <dbReference type="Proteomes" id="UP001234495"/>
    </source>
</evidence>
<protein>
    <submittedName>
        <fullName evidence="2">Na+/H+ antiporter NhaA</fullName>
    </submittedName>
</protein>
<keyword evidence="3" id="KW-1185">Reference proteome</keyword>
<keyword evidence="1" id="KW-1133">Transmembrane helix</keyword>
<accession>A0ABT9ZDM0</accession>
<name>A0ABT9ZDM0_9BACI</name>
<keyword evidence="1" id="KW-0472">Membrane</keyword>
<dbReference type="EMBL" id="JAUSUD010000004">
    <property type="protein sequence ID" value="MDQ0229942.1"/>
    <property type="molecule type" value="Genomic_DNA"/>
</dbReference>
<organism evidence="2 3">
    <name type="scientific">Metabacillus malikii</name>
    <dbReference type="NCBI Taxonomy" id="1504265"/>
    <lineage>
        <taxon>Bacteria</taxon>
        <taxon>Bacillati</taxon>
        <taxon>Bacillota</taxon>
        <taxon>Bacilli</taxon>
        <taxon>Bacillales</taxon>
        <taxon>Bacillaceae</taxon>
        <taxon>Metabacillus</taxon>
    </lineage>
</organism>
<proteinExistence type="predicted"/>
<evidence type="ECO:0000256" key="1">
    <source>
        <dbReference type="SAM" id="Phobius"/>
    </source>
</evidence>
<dbReference type="Proteomes" id="UP001234495">
    <property type="component" value="Unassembled WGS sequence"/>
</dbReference>
<comment type="caution">
    <text evidence="2">The sequence shown here is derived from an EMBL/GenBank/DDBJ whole genome shotgun (WGS) entry which is preliminary data.</text>
</comment>
<keyword evidence="1" id="KW-0812">Transmembrane</keyword>
<feature type="transmembrane region" description="Helical" evidence="1">
    <location>
        <begin position="68"/>
        <end position="87"/>
    </location>
</feature>
<evidence type="ECO:0000313" key="2">
    <source>
        <dbReference type="EMBL" id="MDQ0229942.1"/>
    </source>
</evidence>
<gene>
    <name evidence="2" type="ORF">J2S19_001194</name>
</gene>
<reference evidence="2 3" key="1">
    <citation type="submission" date="2023-07" db="EMBL/GenBank/DDBJ databases">
        <title>Genomic Encyclopedia of Type Strains, Phase IV (KMG-IV): sequencing the most valuable type-strain genomes for metagenomic binning, comparative biology and taxonomic classification.</title>
        <authorList>
            <person name="Goeker M."/>
        </authorList>
    </citation>
    <scope>NUCLEOTIDE SEQUENCE [LARGE SCALE GENOMIC DNA]</scope>
    <source>
        <strain evidence="2 3">DSM 29005</strain>
    </source>
</reference>